<reference evidence="2 3" key="1">
    <citation type="submission" date="2018-10" db="EMBL/GenBank/DDBJ databases">
        <title>Genomic Encyclopedia of Type Strains, Phase IV (KMG-IV): sequencing the most valuable type-strain genomes for metagenomic binning, comparative biology and taxonomic classification.</title>
        <authorList>
            <person name="Goeker M."/>
        </authorList>
    </citation>
    <scope>NUCLEOTIDE SEQUENCE [LARGE SCALE GENOMIC DNA]</scope>
    <source>
        <strain evidence="2 3">DSM 22228</strain>
    </source>
</reference>
<dbReference type="PANTHER" id="PTHR46889">
    <property type="entry name" value="TRANSPOSASE INSF FOR INSERTION SEQUENCE IS3B-RELATED"/>
    <property type="match status" value="1"/>
</dbReference>
<dbReference type="InterPro" id="IPR048020">
    <property type="entry name" value="Transpos_IS3"/>
</dbReference>
<evidence type="ECO:0000313" key="2">
    <source>
        <dbReference type="EMBL" id="RKS87435.1"/>
    </source>
</evidence>
<dbReference type="Proteomes" id="UP000278542">
    <property type="component" value="Unassembled WGS sequence"/>
</dbReference>
<dbReference type="PANTHER" id="PTHR46889:SF4">
    <property type="entry name" value="TRANSPOSASE INSO FOR INSERTION SEQUENCE ELEMENT IS911B-RELATED"/>
    <property type="match status" value="1"/>
</dbReference>
<dbReference type="Gene3D" id="3.30.420.10">
    <property type="entry name" value="Ribonuclease H-like superfamily/Ribonuclease H"/>
    <property type="match status" value="1"/>
</dbReference>
<dbReference type="SUPFAM" id="SSF53098">
    <property type="entry name" value="Ribonuclease H-like"/>
    <property type="match status" value="1"/>
</dbReference>
<sequence length="195" mass="22920">MAKNGWVSKYTYKKYRVHVEKSNESSVGNELNREFEIGQERKILVTDLTYVRVKQHWHYLCVIVDISNREIVGRSAGRHKTSALVMQAISQILMNLPSIDFFHSDRGKEFDNHLIDECLTEFGIKRSLSRKGCPYDNAVAETTFKAVKTEFVSNSVFNTLEQLKLKFNHYVDWFNYNRLHSTLNYQSPIEYKQNR</sequence>
<dbReference type="GO" id="GO:0015074">
    <property type="term" value="P:DNA integration"/>
    <property type="evidence" value="ECO:0007669"/>
    <property type="project" value="InterPro"/>
</dbReference>
<keyword evidence="3" id="KW-1185">Reference proteome</keyword>
<dbReference type="InterPro" id="IPR036397">
    <property type="entry name" value="RNaseH_sf"/>
</dbReference>
<dbReference type="EMBL" id="RBWY01000001">
    <property type="protein sequence ID" value="RKS87435.1"/>
    <property type="molecule type" value="Genomic_DNA"/>
</dbReference>
<dbReference type="InterPro" id="IPR050900">
    <property type="entry name" value="Transposase_IS3/IS150/IS904"/>
</dbReference>
<comment type="caution">
    <text evidence="2">The sequence shown here is derived from an EMBL/GenBank/DDBJ whole genome shotgun (WGS) entry which is preliminary data.</text>
</comment>
<name>A0A495RJ15_9GAMM</name>
<protein>
    <submittedName>
        <fullName evidence="2">Putative transposase</fullName>
    </submittedName>
</protein>
<dbReference type="InterPro" id="IPR001584">
    <property type="entry name" value="Integrase_cat-core"/>
</dbReference>
<dbReference type="Pfam" id="PF00665">
    <property type="entry name" value="rve"/>
    <property type="match status" value="1"/>
</dbReference>
<evidence type="ECO:0000313" key="3">
    <source>
        <dbReference type="Proteomes" id="UP000278542"/>
    </source>
</evidence>
<dbReference type="AlphaFoldDB" id="A0A495RJ15"/>
<dbReference type="Pfam" id="PF13333">
    <property type="entry name" value="rve_2"/>
    <property type="match status" value="1"/>
</dbReference>
<organism evidence="2 3">
    <name type="scientific">Orbus hercynius</name>
    <dbReference type="NCBI Taxonomy" id="593135"/>
    <lineage>
        <taxon>Bacteria</taxon>
        <taxon>Pseudomonadati</taxon>
        <taxon>Pseudomonadota</taxon>
        <taxon>Gammaproteobacteria</taxon>
        <taxon>Orbales</taxon>
        <taxon>Orbaceae</taxon>
        <taxon>Orbus</taxon>
    </lineage>
</organism>
<gene>
    <name evidence="2" type="ORF">DES39_0663</name>
</gene>
<accession>A0A495RJ15</accession>
<evidence type="ECO:0000259" key="1">
    <source>
        <dbReference type="PROSITE" id="PS50994"/>
    </source>
</evidence>
<proteinExistence type="predicted"/>
<dbReference type="InterPro" id="IPR012337">
    <property type="entry name" value="RNaseH-like_sf"/>
</dbReference>
<dbReference type="NCBIfam" id="NF033516">
    <property type="entry name" value="transpos_IS3"/>
    <property type="match status" value="1"/>
</dbReference>
<feature type="domain" description="Integrase catalytic" evidence="1">
    <location>
        <begin position="36"/>
        <end position="195"/>
    </location>
</feature>
<dbReference type="PROSITE" id="PS50994">
    <property type="entry name" value="INTEGRASE"/>
    <property type="match status" value="1"/>
</dbReference>
<dbReference type="GO" id="GO:0003676">
    <property type="term" value="F:nucleic acid binding"/>
    <property type="evidence" value="ECO:0007669"/>
    <property type="project" value="InterPro"/>
</dbReference>